<keyword evidence="3" id="KW-1185">Reference proteome</keyword>
<dbReference type="Proteomes" id="UP000265520">
    <property type="component" value="Unassembled WGS sequence"/>
</dbReference>
<evidence type="ECO:0000313" key="2">
    <source>
        <dbReference type="EMBL" id="MCI18566.1"/>
    </source>
</evidence>
<protein>
    <submittedName>
        <fullName evidence="2">Uncharacterized protein</fullName>
    </submittedName>
</protein>
<accession>A0A392Q4U4</accession>
<evidence type="ECO:0000313" key="3">
    <source>
        <dbReference type="Proteomes" id="UP000265520"/>
    </source>
</evidence>
<sequence>KLSGSGLKKGREVAPMKIGGEL</sequence>
<evidence type="ECO:0000256" key="1">
    <source>
        <dbReference type="SAM" id="MobiDB-lite"/>
    </source>
</evidence>
<dbReference type="EMBL" id="LXQA010110745">
    <property type="protein sequence ID" value="MCI18566.1"/>
    <property type="molecule type" value="Genomic_DNA"/>
</dbReference>
<dbReference type="AlphaFoldDB" id="A0A392Q4U4"/>
<comment type="caution">
    <text evidence="2">The sequence shown here is derived from an EMBL/GenBank/DDBJ whole genome shotgun (WGS) entry which is preliminary data.</text>
</comment>
<proteinExistence type="predicted"/>
<feature type="region of interest" description="Disordered" evidence="1">
    <location>
        <begin position="1"/>
        <end position="22"/>
    </location>
</feature>
<reference evidence="2 3" key="1">
    <citation type="journal article" date="2018" name="Front. Plant Sci.">
        <title>Red Clover (Trifolium pratense) and Zigzag Clover (T. medium) - A Picture of Genomic Similarities and Differences.</title>
        <authorList>
            <person name="Dluhosova J."/>
            <person name="Istvanek J."/>
            <person name="Nedelnik J."/>
            <person name="Repkova J."/>
        </authorList>
    </citation>
    <scope>NUCLEOTIDE SEQUENCE [LARGE SCALE GENOMIC DNA]</scope>
    <source>
        <strain evidence="3">cv. 10/8</strain>
        <tissue evidence="2">Leaf</tissue>
    </source>
</reference>
<name>A0A392Q4U4_9FABA</name>
<feature type="non-terminal residue" evidence="2">
    <location>
        <position position="1"/>
    </location>
</feature>
<organism evidence="2 3">
    <name type="scientific">Trifolium medium</name>
    <dbReference type="NCBI Taxonomy" id="97028"/>
    <lineage>
        <taxon>Eukaryota</taxon>
        <taxon>Viridiplantae</taxon>
        <taxon>Streptophyta</taxon>
        <taxon>Embryophyta</taxon>
        <taxon>Tracheophyta</taxon>
        <taxon>Spermatophyta</taxon>
        <taxon>Magnoliopsida</taxon>
        <taxon>eudicotyledons</taxon>
        <taxon>Gunneridae</taxon>
        <taxon>Pentapetalae</taxon>
        <taxon>rosids</taxon>
        <taxon>fabids</taxon>
        <taxon>Fabales</taxon>
        <taxon>Fabaceae</taxon>
        <taxon>Papilionoideae</taxon>
        <taxon>50 kb inversion clade</taxon>
        <taxon>NPAAA clade</taxon>
        <taxon>Hologalegina</taxon>
        <taxon>IRL clade</taxon>
        <taxon>Trifolieae</taxon>
        <taxon>Trifolium</taxon>
    </lineage>
</organism>